<evidence type="ECO:0000313" key="3">
    <source>
        <dbReference type="Proteomes" id="UP000037069"/>
    </source>
</evidence>
<gene>
    <name evidence="2" type="ORF">FF38_01809</name>
</gene>
<accession>A0A0L0CC87</accession>
<proteinExistence type="predicted"/>
<comment type="caution">
    <text evidence="2">The sequence shown here is derived from an EMBL/GenBank/DDBJ whole genome shotgun (WGS) entry which is preliminary data.</text>
</comment>
<reference evidence="2 3" key="1">
    <citation type="journal article" date="2015" name="Nat. Commun.">
        <title>Lucilia cuprina genome unlocks parasitic fly biology to underpin future interventions.</title>
        <authorList>
            <person name="Anstead C.A."/>
            <person name="Korhonen P.K."/>
            <person name="Young N.D."/>
            <person name="Hall R.S."/>
            <person name="Jex A.R."/>
            <person name="Murali S.C."/>
            <person name="Hughes D.S."/>
            <person name="Lee S.F."/>
            <person name="Perry T."/>
            <person name="Stroehlein A.J."/>
            <person name="Ansell B.R."/>
            <person name="Breugelmans B."/>
            <person name="Hofmann A."/>
            <person name="Qu J."/>
            <person name="Dugan S."/>
            <person name="Lee S.L."/>
            <person name="Chao H."/>
            <person name="Dinh H."/>
            <person name="Han Y."/>
            <person name="Doddapaneni H.V."/>
            <person name="Worley K.C."/>
            <person name="Muzny D.M."/>
            <person name="Ioannidis P."/>
            <person name="Waterhouse R.M."/>
            <person name="Zdobnov E.M."/>
            <person name="James P.J."/>
            <person name="Bagnall N.H."/>
            <person name="Kotze A.C."/>
            <person name="Gibbs R.A."/>
            <person name="Richards S."/>
            <person name="Batterham P."/>
            <person name="Gasser R.B."/>
        </authorList>
    </citation>
    <scope>NUCLEOTIDE SEQUENCE [LARGE SCALE GENOMIC DNA]</scope>
    <source>
        <strain evidence="2 3">LS</strain>
        <tissue evidence="2">Full body</tissue>
    </source>
</reference>
<protein>
    <submittedName>
        <fullName evidence="2">Uncharacterized protein</fullName>
    </submittedName>
</protein>
<dbReference type="AlphaFoldDB" id="A0A0L0CC87"/>
<feature type="non-terminal residue" evidence="2">
    <location>
        <position position="176"/>
    </location>
</feature>
<evidence type="ECO:0000313" key="2">
    <source>
        <dbReference type="EMBL" id="KNC30038.1"/>
    </source>
</evidence>
<dbReference type="Proteomes" id="UP000037069">
    <property type="component" value="Unassembled WGS sequence"/>
</dbReference>
<sequence>MASVHEIGIAADTRGFDEGVRSGIIKPLEKAEDAFKDLERAASDVGRDGARDVSRLEEALQDARKESERTEKGLRDVGDTGERGFKRLGEKGAEVSGELRQNLGETFSSFRGDLEDLPQIAQDTLGGLAGSGALGGIGGLAATAAGAAGLGLIIGAMDQIDERNQELAQRAGEMAQ</sequence>
<feature type="region of interest" description="Disordered" evidence="1">
    <location>
        <begin position="60"/>
        <end position="91"/>
    </location>
</feature>
<dbReference type="EMBL" id="JRES01000585">
    <property type="protein sequence ID" value="KNC30038.1"/>
    <property type="molecule type" value="Genomic_DNA"/>
</dbReference>
<evidence type="ECO:0000256" key="1">
    <source>
        <dbReference type="SAM" id="MobiDB-lite"/>
    </source>
</evidence>
<keyword evidence="3" id="KW-1185">Reference proteome</keyword>
<organism evidence="2 3">
    <name type="scientific">Lucilia cuprina</name>
    <name type="common">Green bottle fly</name>
    <name type="synonym">Australian sheep blowfly</name>
    <dbReference type="NCBI Taxonomy" id="7375"/>
    <lineage>
        <taxon>Eukaryota</taxon>
        <taxon>Metazoa</taxon>
        <taxon>Ecdysozoa</taxon>
        <taxon>Arthropoda</taxon>
        <taxon>Hexapoda</taxon>
        <taxon>Insecta</taxon>
        <taxon>Pterygota</taxon>
        <taxon>Neoptera</taxon>
        <taxon>Endopterygota</taxon>
        <taxon>Diptera</taxon>
        <taxon>Brachycera</taxon>
        <taxon>Muscomorpha</taxon>
        <taxon>Oestroidea</taxon>
        <taxon>Calliphoridae</taxon>
        <taxon>Luciliinae</taxon>
        <taxon>Lucilia</taxon>
    </lineage>
</organism>
<name>A0A0L0CC87_LUCCU</name>